<evidence type="ECO:0000256" key="7">
    <source>
        <dbReference type="ARBA" id="ARBA00023204"/>
    </source>
</evidence>
<evidence type="ECO:0000256" key="3">
    <source>
        <dbReference type="ARBA" id="ARBA00022723"/>
    </source>
</evidence>
<feature type="domain" description="XPG N-terminal" evidence="11">
    <location>
        <begin position="1"/>
        <end position="96"/>
    </location>
</feature>
<reference evidence="12 13" key="1">
    <citation type="submission" date="2022-05" db="EMBL/GenBank/DDBJ databases">
        <authorList>
            <consortium name="Genoscope - CEA"/>
            <person name="William W."/>
        </authorList>
    </citation>
    <scope>NUCLEOTIDE SEQUENCE [LARGE SCALE GENOMIC DNA]</scope>
</reference>
<dbReference type="InterPro" id="IPR044752">
    <property type="entry name" value="PIN-like_EXO1"/>
</dbReference>
<evidence type="ECO:0000313" key="12">
    <source>
        <dbReference type="EMBL" id="CAH3167401.1"/>
    </source>
</evidence>
<evidence type="ECO:0000256" key="6">
    <source>
        <dbReference type="ARBA" id="ARBA00022842"/>
    </source>
</evidence>
<feature type="compositionally biased region" description="Basic and acidic residues" evidence="9">
    <location>
        <begin position="81"/>
        <end position="90"/>
    </location>
</feature>
<feature type="domain" description="XPG-I" evidence="10">
    <location>
        <begin position="135"/>
        <end position="203"/>
    </location>
</feature>
<evidence type="ECO:0000256" key="5">
    <source>
        <dbReference type="ARBA" id="ARBA00022763"/>
    </source>
</evidence>
<accession>A0ABN8QSJ4</accession>
<keyword evidence="7" id="KW-0234">DNA repair</keyword>
<dbReference type="Pfam" id="PF00752">
    <property type="entry name" value="XPG_N"/>
    <property type="match status" value="1"/>
</dbReference>
<dbReference type="InterPro" id="IPR006086">
    <property type="entry name" value="XPG-I_dom"/>
</dbReference>
<sequence>MGIKTLLPFLKDVTENSYLDSFKGLVAAVDASCWLHKAIAISYSQFGDDRRVKEICNSYLDLLERNKIRPLVVFDGLPLPGKDRERDNRAMQRKQQQQKADQLRRSGKVTEARNALAAAAEINHDLVCGFIQTCRQKSIDYVVAPYEADAEIALLYEHGYVDIAISEDSDLLAYGCQKVLFKLRLDGVCEVIELGKVLQHLSLTQEEFLDMCIVAGCDYLENVRGIGIHTAHKLVTKEKTDFLAVLQRNRFAHLALTVSSLGQDNIEWTIPSFPVLTIEFIKGTVSITGRRTGWPALFQADDSGRTKCGDEIIAQKWCNIVVENITYLVIWEFRRSEPVEPEDHSIVNADDSDDSNEENDSSEIEHTVPFKVLGTAYKGRQIILKNAYECLENNKMMYKRSSNQSLKMIMTKMQ</sequence>
<dbReference type="EMBL" id="CALNXK010000140">
    <property type="protein sequence ID" value="CAH3167401.1"/>
    <property type="molecule type" value="Genomic_DNA"/>
</dbReference>
<dbReference type="InterPro" id="IPR008918">
    <property type="entry name" value="HhH2"/>
</dbReference>
<dbReference type="InterPro" id="IPR006085">
    <property type="entry name" value="XPG_DNA_repair_N"/>
</dbReference>
<dbReference type="InterPro" id="IPR006084">
    <property type="entry name" value="XPG/Rad2"/>
</dbReference>
<evidence type="ECO:0000256" key="8">
    <source>
        <dbReference type="ARBA" id="ARBA00023242"/>
    </source>
</evidence>
<dbReference type="PRINTS" id="PR00853">
    <property type="entry name" value="XPGRADSUPER"/>
</dbReference>
<feature type="region of interest" description="Disordered" evidence="9">
    <location>
        <begin position="342"/>
        <end position="364"/>
    </location>
</feature>
<protein>
    <recommendedName>
        <fullName evidence="14">Exonuclease 1</fullName>
    </recommendedName>
</protein>
<evidence type="ECO:0000256" key="9">
    <source>
        <dbReference type="SAM" id="MobiDB-lite"/>
    </source>
</evidence>
<gene>
    <name evidence="12" type="ORF">PLOB_00008651</name>
</gene>
<comment type="subcellular location">
    <subcellularLocation>
        <location evidence="2">Nucleus</location>
    </subcellularLocation>
</comment>
<dbReference type="CDD" id="cd09857">
    <property type="entry name" value="PIN_EXO1"/>
    <property type="match status" value="1"/>
</dbReference>
<evidence type="ECO:0000256" key="4">
    <source>
        <dbReference type="ARBA" id="ARBA00022759"/>
    </source>
</evidence>
<comment type="cofactor">
    <cofactor evidence="1">
        <name>Mg(2+)</name>
        <dbReference type="ChEBI" id="CHEBI:18420"/>
    </cofactor>
</comment>
<feature type="compositionally biased region" description="Acidic residues" evidence="9">
    <location>
        <begin position="350"/>
        <end position="362"/>
    </location>
</feature>
<keyword evidence="4" id="KW-0540">Nuclease</keyword>
<evidence type="ECO:0000259" key="11">
    <source>
        <dbReference type="SMART" id="SM00485"/>
    </source>
</evidence>
<keyword evidence="4" id="KW-0378">Hydrolase</keyword>
<evidence type="ECO:0008006" key="14">
    <source>
        <dbReference type="Google" id="ProtNLM"/>
    </source>
</evidence>
<feature type="region of interest" description="Disordered" evidence="9">
    <location>
        <begin position="79"/>
        <end position="104"/>
    </location>
</feature>
<dbReference type="Gene3D" id="1.10.150.20">
    <property type="entry name" value="5' to 3' exonuclease, C-terminal subdomain"/>
    <property type="match status" value="1"/>
</dbReference>
<name>A0ABN8QSJ4_9CNID</name>
<dbReference type="SMART" id="SM00485">
    <property type="entry name" value="XPGN"/>
    <property type="match status" value="1"/>
</dbReference>
<comment type="caution">
    <text evidence="12">The sequence shown here is derived from an EMBL/GenBank/DDBJ whole genome shotgun (WGS) entry which is preliminary data.</text>
</comment>
<keyword evidence="4" id="KW-0255">Endonuclease</keyword>
<dbReference type="PANTHER" id="PTHR11081:SF9">
    <property type="entry name" value="FLAP ENDONUCLEASE 1"/>
    <property type="match status" value="1"/>
</dbReference>
<evidence type="ECO:0000313" key="13">
    <source>
        <dbReference type="Proteomes" id="UP001159405"/>
    </source>
</evidence>
<organism evidence="12 13">
    <name type="scientific">Porites lobata</name>
    <dbReference type="NCBI Taxonomy" id="104759"/>
    <lineage>
        <taxon>Eukaryota</taxon>
        <taxon>Metazoa</taxon>
        <taxon>Cnidaria</taxon>
        <taxon>Anthozoa</taxon>
        <taxon>Hexacorallia</taxon>
        <taxon>Scleractinia</taxon>
        <taxon>Fungiina</taxon>
        <taxon>Poritidae</taxon>
        <taxon>Porites</taxon>
    </lineage>
</organism>
<keyword evidence="8" id="KW-0539">Nucleus</keyword>
<evidence type="ECO:0000256" key="2">
    <source>
        <dbReference type="ARBA" id="ARBA00004123"/>
    </source>
</evidence>
<dbReference type="SMART" id="SM00484">
    <property type="entry name" value="XPGI"/>
    <property type="match status" value="1"/>
</dbReference>
<keyword evidence="6" id="KW-0460">Magnesium</keyword>
<dbReference type="Proteomes" id="UP001159405">
    <property type="component" value="Unassembled WGS sequence"/>
</dbReference>
<dbReference type="SMART" id="SM00279">
    <property type="entry name" value="HhH2"/>
    <property type="match status" value="1"/>
</dbReference>
<evidence type="ECO:0000259" key="10">
    <source>
        <dbReference type="SMART" id="SM00484"/>
    </source>
</evidence>
<keyword evidence="5" id="KW-0227">DNA damage</keyword>
<dbReference type="InterPro" id="IPR029060">
    <property type="entry name" value="PIN-like_dom_sf"/>
</dbReference>
<keyword evidence="3" id="KW-0479">Metal-binding</keyword>
<dbReference type="Pfam" id="PF00867">
    <property type="entry name" value="XPG_I"/>
    <property type="match status" value="1"/>
</dbReference>
<proteinExistence type="predicted"/>
<evidence type="ECO:0000256" key="1">
    <source>
        <dbReference type="ARBA" id="ARBA00001946"/>
    </source>
</evidence>
<keyword evidence="13" id="KW-1185">Reference proteome</keyword>
<dbReference type="Gene3D" id="3.40.50.1010">
    <property type="entry name" value="5'-nuclease"/>
    <property type="match status" value="1"/>
</dbReference>
<dbReference type="SUPFAM" id="SSF88723">
    <property type="entry name" value="PIN domain-like"/>
    <property type="match status" value="1"/>
</dbReference>
<dbReference type="PANTHER" id="PTHR11081">
    <property type="entry name" value="FLAP ENDONUCLEASE FAMILY MEMBER"/>
    <property type="match status" value="1"/>
</dbReference>